<gene>
    <name evidence="1" type="ORF">MNBD_DELTA03-1749</name>
</gene>
<feature type="non-terminal residue" evidence="1">
    <location>
        <position position="130"/>
    </location>
</feature>
<dbReference type="EMBL" id="UOEX01000264">
    <property type="protein sequence ID" value="VAW38821.1"/>
    <property type="molecule type" value="Genomic_DNA"/>
</dbReference>
<name>A0A3B0V798_9ZZZZ</name>
<proteinExistence type="predicted"/>
<dbReference type="AlphaFoldDB" id="A0A3B0V798"/>
<accession>A0A3B0V798</accession>
<protein>
    <submittedName>
        <fullName evidence="1">Glutamate synthase [NADPH] small chain</fullName>
        <ecNumber evidence="1">1.4.1.13</ecNumber>
    </submittedName>
</protein>
<dbReference type="EC" id="1.4.1.13" evidence="1"/>
<dbReference type="SUPFAM" id="SSF69336">
    <property type="entry name" value="Alpha subunit of glutamate synthase, C-terminal domain"/>
    <property type="match status" value="1"/>
</dbReference>
<dbReference type="GO" id="GO:0004355">
    <property type="term" value="F:glutamate synthase (NADPH) activity"/>
    <property type="evidence" value="ECO:0007669"/>
    <property type="project" value="UniProtKB-EC"/>
</dbReference>
<evidence type="ECO:0000313" key="1">
    <source>
        <dbReference type="EMBL" id="VAW38821.1"/>
    </source>
</evidence>
<organism evidence="1">
    <name type="scientific">hydrothermal vent metagenome</name>
    <dbReference type="NCBI Taxonomy" id="652676"/>
    <lineage>
        <taxon>unclassified sequences</taxon>
        <taxon>metagenomes</taxon>
        <taxon>ecological metagenomes</taxon>
    </lineage>
</organism>
<dbReference type="Gene3D" id="2.160.20.60">
    <property type="entry name" value="Glutamate synthase, alpha subunit, C-terminal domain"/>
    <property type="match status" value="1"/>
</dbReference>
<sequence>MIINGKLNNKRLSSKALEENIQAAVHNGSHSLEIKAQGQHGIGGRLWPGDDKINIKVSGPVGQRLGAMGMQGTEIVVNGSASDDVGWLNCGATITVLGDVTNGAHNAGAQGILYVQGGGGARCDTMTKNN</sequence>
<keyword evidence="1" id="KW-0560">Oxidoreductase</keyword>
<reference evidence="1" key="1">
    <citation type="submission" date="2018-06" db="EMBL/GenBank/DDBJ databases">
        <authorList>
            <person name="Zhirakovskaya E."/>
        </authorList>
    </citation>
    <scope>NUCLEOTIDE SEQUENCE</scope>
</reference>
<dbReference type="InterPro" id="IPR036485">
    <property type="entry name" value="Glu_synth_asu_C_sf"/>
</dbReference>